<accession>A0A382YFN3</accession>
<feature type="non-terminal residue" evidence="1">
    <location>
        <position position="264"/>
    </location>
</feature>
<dbReference type="Gene3D" id="3.30.1490.20">
    <property type="entry name" value="ATP-grasp fold, A domain"/>
    <property type="match status" value="1"/>
</dbReference>
<dbReference type="InterPro" id="IPR013815">
    <property type="entry name" value="ATP_grasp_subdomain_1"/>
</dbReference>
<evidence type="ECO:0008006" key="2">
    <source>
        <dbReference type="Google" id="ProtNLM"/>
    </source>
</evidence>
<feature type="non-terminal residue" evidence="1">
    <location>
        <position position="1"/>
    </location>
</feature>
<organism evidence="1">
    <name type="scientific">marine metagenome</name>
    <dbReference type="NCBI Taxonomy" id="408172"/>
    <lineage>
        <taxon>unclassified sequences</taxon>
        <taxon>metagenomes</taxon>
        <taxon>ecological metagenomes</taxon>
    </lineage>
</organism>
<dbReference type="Pfam" id="PF19027">
    <property type="entry name" value="DUF5752"/>
    <property type="match status" value="1"/>
</dbReference>
<gene>
    <name evidence="1" type="ORF">METZ01_LOCUS434499</name>
</gene>
<dbReference type="GO" id="GO:0005524">
    <property type="term" value="F:ATP binding"/>
    <property type="evidence" value="ECO:0007669"/>
    <property type="project" value="InterPro"/>
</dbReference>
<dbReference type="AlphaFoldDB" id="A0A382YFN3"/>
<reference evidence="1" key="1">
    <citation type="submission" date="2018-05" db="EMBL/GenBank/DDBJ databases">
        <authorList>
            <person name="Lanie J.A."/>
            <person name="Ng W.-L."/>
            <person name="Kazmierczak K.M."/>
            <person name="Andrzejewski T.M."/>
            <person name="Davidsen T.M."/>
            <person name="Wayne K.J."/>
            <person name="Tettelin H."/>
            <person name="Glass J.I."/>
            <person name="Rusch D."/>
            <person name="Podicherti R."/>
            <person name="Tsui H.-C.T."/>
            <person name="Winkler M.E."/>
        </authorList>
    </citation>
    <scope>NUCLEOTIDE SEQUENCE</scope>
</reference>
<sequence length="264" mass="30426">QFPKSGKKKSKAGLEFSEYVQSNHEGIPIILQTNDMSIEDEALNITDILLNKNSSTLYYDLKDSIIKNFGFGDFIFKNDDKNKDSIKAKNIDELLDGIKTISSNTLIYHASRNHFSNWLAVRGEFKLANEFRKLQNSHFEDIKERRSYHIALLEENLKISKQKFKLAEFKDKVSEKSNFIRIGKGSLGGKARGLAFLNENLYDKNIINQFPDINLKVPRTVVISTDYFDIFMDTNNLWEAALNSKDNDLITDIFLKARLDRDII</sequence>
<protein>
    <recommendedName>
        <fullName evidence="2">Pyruvate phosphate dikinase AMP/ATP-binding domain-containing protein</fullName>
    </recommendedName>
</protein>
<dbReference type="InterPro" id="IPR044036">
    <property type="entry name" value="DUF5752"/>
</dbReference>
<evidence type="ECO:0000313" key="1">
    <source>
        <dbReference type="EMBL" id="SVD81645.1"/>
    </source>
</evidence>
<name>A0A382YFN3_9ZZZZ</name>
<proteinExistence type="predicted"/>
<dbReference type="EMBL" id="UINC01175164">
    <property type="protein sequence ID" value="SVD81645.1"/>
    <property type="molecule type" value="Genomic_DNA"/>
</dbReference>